<dbReference type="Proteomes" id="UP000721415">
    <property type="component" value="Unassembled WGS sequence"/>
</dbReference>
<name>A0ABS0LP23_9LACT</name>
<sequence length="72" mass="8170">MHCHKKEKLIVGSGVFLTRLLDELSITIFPKSKDWFAKIRGLVQTVDGVHFSSITAKLLAKEIEGKMIKNWS</sequence>
<evidence type="ECO:0000313" key="2">
    <source>
        <dbReference type="Proteomes" id="UP000721415"/>
    </source>
</evidence>
<comment type="caution">
    <text evidence="1">The sequence shown here is derived from an EMBL/GenBank/DDBJ whole genome shotgun (WGS) entry which is preliminary data.</text>
</comment>
<dbReference type="RefSeq" id="WP_197116539.1">
    <property type="nucleotide sequence ID" value="NZ_JACBXR010000001.1"/>
</dbReference>
<evidence type="ECO:0000313" key="1">
    <source>
        <dbReference type="EMBL" id="MBG9985794.1"/>
    </source>
</evidence>
<dbReference type="EMBL" id="JACBXQ010000001">
    <property type="protein sequence ID" value="MBG9985794.1"/>
    <property type="molecule type" value="Genomic_DNA"/>
</dbReference>
<keyword evidence="2" id="KW-1185">Reference proteome</keyword>
<protein>
    <submittedName>
        <fullName evidence="1">Uncharacterized protein</fullName>
    </submittedName>
</protein>
<reference evidence="1 2" key="1">
    <citation type="submission" date="2020-07" db="EMBL/GenBank/DDBJ databases">
        <title>Facklamia lactis sp. nov., isolated from raw milk.</title>
        <authorList>
            <person name="Doll E.V."/>
            <person name="Huptas C."/>
            <person name="Staib L."/>
            <person name="Wenning M."/>
            <person name="Scherer S."/>
        </authorList>
    </citation>
    <scope>NUCLEOTIDE SEQUENCE [LARGE SCALE GENOMIC DNA]</scope>
    <source>
        <strain evidence="1 2">DSM 111018</strain>
    </source>
</reference>
<gene>
    <name evidence="1" type="ORF">HZY91_02670</name>
</gene>
<accession>A0ABS0LP23</accession>
<organism evidence="1 2">
    <name type="scientific">Facklamia lactis</name>
    <dbReference type="NCBI Taxonomy" id="2749967"/>
    <lineage>
        <taxon>Bacteria</taxon>
        <taxon>Bacillati</taxon>
        <taxon>Bacillota</taxon>
        <taxon>Bacilli</taxon>
        <taxon>Lactobacillales</taxon>
        <taxon>Aerococcaceae</taxon>
        <taxon>Facklamia</taxon>
    </lineage>
</organism>
<proteinExistence type="predicted"/>